<evidence type="ECO:0000313" key="1">
    <source>
        <dbReference type="EMBL" id="CAB4959321.1"/>
    </source>
</evidence>
<sequence length="107" mass="11812">MSIQLDLHHETLADEAADEKRCIRRRNIAEEFLVCTGRGVRVSTWCEIHTSSQDGVAGCPQFDRSSDRPLQACLRLRICVPGCESRSVISVRRCSTDCDVGADSDGS</sequence>
<accession>A0A6J7KUU6</accession>
<protein>
    <submittedName>
        <fullName evidence="1">Unannotated protein</fullName>
    </submittedName>
</protein>
<proteinExistence type="predicted"/>
<dbReference type="EMBL" id="CAFBNE010000070">
    <property type="protein sequence ID" value="CAB4959321.1"/>
    <property type="molecule type" value="Genomic_DNA"/>
</dbReference>
<reference evidence="1" key="1">
    <citation type="submission" date="2020-05" db="EMBL/GenBank/DDBJ databases">
        <authorList>
            <person name="Chiriac C."/>
            <person name="Salcher M."/>
            <person name="Ghai R."/>
            <person name="Kavagutti S V."/>
        </authorList>
    </citation>
    <scope>NUCLEOTIDE SEQUENCE</scope>
</reference>
<name>A0A6J7KUU6_9ZZZZ</name>
<dbReference type="AlphaFoldDB" id="A0A6J7KUU6"/>
<organism evidence="1">
    <name type="scientific">freshwater metagenome</name>
    <dbReference type="NCBI Taxonomy" id="449393"/>
    <lineage>
        <taxon>unclassified sequences</taxon>
        <taxon>metagenomes</taxon>
        <taxon>ecological metagenomes</taxon>
    </lineage>
</organism>
<gene>
    <name evidence="1" type="ORF">UFOPK3772_02089</name>
</gene>